<dbReference type="Gene3D" id="3.40.50.1110">
    <property type="entry name" value="SGNH hydrolase"/>
    <property type="match status" value="1"/>
</dbReference>
<dbReference type="AlphaFoldDB" id="A0A1X7MV14"/>
<evidence type="ECO:0000313" key="4">
    <source>
        <dbReference type="Proteomes" id="UP000193711"/>
    </source>
</evidence>
<protein>
    <submittedName>
        <fullName evidence="3">GDSL-like Lipase/Acylhydrolase family protein</fullName>
    </submittedName>
</protein>
<evidence type="ECO:0000313" key="3">
    <source>
        <dbReference type="EMBL" id="SMH28158.1"/>
    </source>
</evidence>
<feature type="signal peptide" evidence="1">
    <location>
        <begin position="1"/>
        <end position="25"/>
    </location>
</feature>
<sequence>MTIRRLSLIAAASVVAVLGSGVALTAARAADHPRYWRELAARPAAPDALRMVAFGDSCVVGVGALDPRNSLVGRIARDLEQRTGRSVHVTNLAAAGATTDEILRDQVQRADLATADLIVVATPSDLESRVPLPDYRRDLLRFTALLPADRTVISDLPLEPGRNAYQSVLADVADERRIRRADFASVFTGPGRRLDIFSLLPPHLNDRGYRYWSDAFQRPTREIVPGG</sequence>
<dbReference type="EMBL" id="FXBM01000001">
    <property type="protein sequence ID" value="SMH28158.1"/>
    <property type="molecule type" value="Genomic_DNA"/>
</dbReference>
<dbReference type="OrthoDB" id="3288625at2"/>
<organism evidence="3 4">
    <name type="scientific">Rathayibacter oskolensis</name>
    <dbReference type="NCBI Taxonomy" id="1891671"/>
    <lineage>
        <taxon>Bacteria</taxon>
        <taxon>Bacillati</taxon>
        <taxon>Actinomycetota</taxon>
        <taxon>Actinomycetes</taxon>
        <taxon>Micrococcales</taxon>
        <taxon>Microbacteriaceae</taxon>
        <taxon>Rathayibacter</taxon>
    </lineage>
</organism>
<evidence type="ECO:0000256" key="1">
    <source>
        <dbReference type="SAM" id="SignalP"/>
    </source>
</evidence>
<gene>
    <name evidence="3" type="ORF">SAMN06295885_0101</name>
</gene>
<dbReference type="STRING" id="1891671.SAMN06295885_0101"/>
<dbReference type="RefSeq" id="WP_085474665.1">
    <property type="nucleotide sequence ID" value="NZ_FXBM01000001.1"/>
</dbReference>
<reference evidence="4" key="1">
    <citation type="submission" date="2017-04" db="EMBL/GenBank/DDBJ databases">
        <authorList>
            <person name="Varghese N."/>
            <person name="Submissions S."/>
        </authorList>
    </citation>
    <scope>NUCLEOTIDE SEQUENCE [LARGE SCALE GENOMIC DNA]</scope>
    <source>
        <strain evidence="4">VKM Ac-2121</strain>
    </source>
</reference>
<accession>A0A1X7MV14</accession>
<evidence type="ECO:0000259" key="2">
    <source>
        <dbReference type="Pfam" id="PF13472"/>
    </source>
</evidence>
<keyword evidence="1" id="KW-0732">Signal</keyword>
<keyword evidence="3" id="KW-0378">Hydrolase</keyword>
<dbReference type="SUPFAM" id="SSF52266">
    <property type="entry name" value="SGNH hydrolase"/>
    <property type="match status" value="1"/>
</dbReference>
<dbReference type="Proteomes" id="UP000193711">
    <property type="component" value="Unassembled WGS sequence"/>
</dbReference>
<dbReference type="Pfam" id="PF13472">
    <property type="entry name" value="Lipase_GDSL_2"/>
    <property type="match status" value="1"/>
</dbReference>
<proteinExistence type="predicted"/>
<feature type="domain" description="SGNH hydrolase-type esterase" evidence="2">
    <location>
        <begin position="53"/>
        <end position="210"/>
    </location>
</feature>
<name>A0A1X7MV14_9MICO</name>
<dbReference type="GO" id="GO:0016787">
    <property type="term" value="F:hydrolase activity"/>
    <property type="evidence" value="ECO:0007669"/>
    <property type="project" value="UniProtKB-KW"/>
</dbReference>
<dbReference type="InterPro" id="IPR013830">
    <property type="entry name" value="SGNH_hydro"/>
</dbReference>
<dbReference type="InterPro" id="IPR036514">
    <property type="entry name" value="SGNH_hydro_sf"/>
</dbReference>
<feature type="chain" id="PRO_5039134545" evidence="1">
    <location>
        <begin position="26"/>
        <end position="227"/>
    </location>
</feature>
<keyword evidence="4" id="KW-1185">Reference proteome</keyword>